<dbReference type="SUPFAM" id="SSF54001">
    <property type="entry name" value="Cysteine proteinases"/>
    <property type="match status" value="1"/>
</dbReference>
<evidence type="ECO:0000313" key="1">
    <source>
        <dbReference type="EMBL" id="RYR58998.1"/>
    </source>
</evidence>
<evidence type="ECO:0008006" key="3">
    <source>
        <dbReference type="Google" id="ProtNLM"/>
    </source>
</evidence>
<comment type="caution">
    <text evidence="1">The sequence shown here is derived from an EMBL/GenBank/DDBJ whole genome shotgun (WGS) entry which is preliminary data.</text>
</comment>
<dbReference type="InterPro" id="IPR038765">
    <property type="entry name" value="Papain-like_cys_pep_sf"/>
</dbReference>
<dbReference type="AlphaFoldDB" id="A0A445D775"/>
<organism evidence="1 2">
    <name type="scientific">Arachis hypogaea</name>
    <name type="common">Peanut</name>
    <dbReference type="NCBI Taxonomy" id="3818"/>
    <lineage>
        <taxon>Eukaryota</taxon>
        <taxon>Viridiplantae</taxon>
        <taxon>Streptophyta</taxon>
        <taxon>Embryophyta</taxon>
        <taxon>Tracheophyta</taxon>
        <taxon>Spermatophyta</taxon>
        <taxon>Magnoliopsida</taxon>
        <taxon>eudicotyledons</taxon>
        <taxon>Gunneridae</taxon>
        <taxon>Pentapetalae</taxon>
        <taxon>rosids</taxon>
        <taxon>fabids</taxon>
        <taxon>Fabales</taxon>
        <taxon>Fabaceae</taxon>
        <taxon>Papilionoideae</taxon>
        <taxon>50 kb inversion clade</taxon>
        <taxon>dalbergioids sensu lato</taxon>
        <taxon>Dalbergieae</taxon>
        <taxon>Pterocarpus clade</taxon>
        <taxon>Arachis</taxon>
    </lineage>
</organism>
<proteinExistence type="predicted"/>
<sequence length="299" mass="34760">MVVAAMRFADATSAEPSLTAAEGYKTPEKEKEITEELKEKCYHWMTHVKESKDSTNEYDAIFVLNHKANFEGLKYHFLSLMPEQHVESTVVNAHCMILNDIKCLQFQEEIHCVLTDIMFILENHSENYIDPKTNKAYRMDVDQYAHYCHFLDKRKLASHPFMFVPIYNGGHWWLWIAEVQKKNMNKVQFIVVADLHSPHPYVFTLGINNLPDEGLCWGETLNGGRRGRKSRAYQAEWSMYKEEIDTFRREYGPNILLHKLNKIRDQVIRESEAIRLPKSSAALSSPFCKFTSGDIDSSE</sequence>
<evidence type="ECO:0000313" key="2">
    <source>
        <dbReference type="Proteomes" id="UP000289738"/>
    </source>
</evidence>
<name>A0A445D775_ARAHY</name>
<dbReference type="EMBL" id="SDMP01000005">
    <property type="protein sequence ID" value="RYR58998.1"/>
    <property type="molecule type" value="Genomic_DNA"/>
</dbReference>
<keyword evidence="2" id="KW-1185">Reference proteome</keyword>
<dbReference type="Proteomes" id="UP000289738">
    <property type="component" value="Chromosome A05"/>
</dbReference>
<protein>
    <recommendedName>
        <fullName evidence="3">Ubiquitin-like protease family profile domain-containing protein</fullName>
    </recommendedName>
</protein>
<dbReference type="Gene3D" id="3.40.395.10">
    <property type="entry name" value="Adenoviral Proteinase, Chain A"/>
    <property type="match status" value="1"/>
</dbReference>
<reference evidence="1 2" key="1">
    <citation type="submission" date="2019-01" db="EMBL/GenBank/DDBJ databases">
        <title>Sequencing of cultivated peanut Arachis hypogaea provides insights into genome evolution and oil improvement.</title>
        <authorList>
            <person name="Chen X."/>
        </authorList>
    </citation>
    <scope>NUCLEOTIDE SEQUENCE [LARGE SCALE GENOMIC DNA]</scope>
    <source>
        <strain evidence="2">cv. Fuhuasheng</strain>
        <tissue evidence="1">Leaves</tissue>
    </source>
</reference>
<accession>A0A445D775</accession>
<gene>
    <name evidence="1" type="ORF">Ahy_A05g024851</name>
</gene>